<evidence type="ECO:0000256" key="6">
    <source>
        <dbReference type="ARBA" id="ARBA00022824"/>
    </source>
</evidence>
<evidence type="ECO:0000313" key="14">
    <source>
        <dbReference type="Proteomes" id="UP000054567"/>
    </source>
</evidence>
<comment type="similarity">
    <text evidence="2 11">Belongs to the KAR5 family.</text>
</comment>
<evidence type="ECO:0000256" key="10">
    <source>
        <dbReference type="ARBA" id="ARBA00023242"/>
    </source>
</evidence>
<dbReference type="GO" id="GO:0048288">
    <property type="term" value="P:nuclear membrane fusion involved in karyogamy"/>
    <property type="evidence" value="ECO:0007669"/>
    <property type="project" value="UniProtKB-UniRule"/>
</dbReference>
<evidence type="ECO:0000313" key="13">
    <source>
        <dbReference type="EMBL" id="KMM65179.1"/>
    </source>
</evidence>
<evidence type="ECO:0000256" key="4">
    <source>
        <dbReference type="ARBA" id="ARBA00022692"/>
    </source>
</evidence>
<dbReference type="GO" id="GO:0005789">
    <property type="term" value="C:endoplasmic reticulum membrane"/>
    <property type="evidence" value="ECO:0007669"/>
    <property type="project" value="UniProtKB-SubCell"/>
</dbReference>
<gene>
    <name evidence="13" type="ORF">CPAG_01531</name>
</gene>
<dbReference type="PANTHER" id="PTHR28012:SF1">
    <property type="entry name" value="NUCLEAR FUSION PROTEIN KAR5"/>
    <property type="match status" value="1"/>
</dbReference>
<dbReference type="InterPro" id="IPR007292">
    <property type="entry name" value="Nuclear_fusion_Kar5"/>
</dbReference>
<dbReference type="Pfam" id="PF04163">
    <property type="entry name" value="Tht1"/>
    <property type="match status" value="1"/>
</dbReference>
<keyword evidence="5 11" id="KW-0732">Signal</keyword>
<dbReference type="OrthoDB" id="5311848at2759"/>
<keyword evidence="12" id="KW-0175">Coiled coil</keyword>
<evidence type="ECO:0000256" key="5">
    <source>
        <dbReference type="ARBA" id="ARBA00022729"/>
    </source>
</evidence>
<protein>
    <recommendedName>
        <fullName evidence="15">Nuclear membrane fusion protein Kar5</fullName>
    </recommendedName>
</protein>
<name>A0A0J6F8C5_COCPO</name>
<keyword evidence="3 11" id="KW-0415">Karyogamy</keyword>
<proteinExistence type="inferred from homology"/>
<comment type="function">
    <text evidence="1 11">Required for nuclear membrane fusion during karyogamy.</text>
</comment>
<keyword evidence="9" id="KW-0325">Glycoprotein</keyword>
<keyword evidence="7" id="KW-1133">Transmembrane helix</keyword>
<evidence type="ECO:0000256" key="7">
    <source>
        <dbReference type="ARBA" id="ARBA00022989"/>
    </source>
</evidence>
<keyword evidence="10 11" id="KW-0539">Nucleus</keyword>
<keyword evidence="6 11" id="KW-0256">Endoplasmic reticulum</keyword>
<dbReference type="AlphaFoldDB" id="A0A0J6F8C5"/>
<reference evidence="13 14" key="1">
    <citation type="submission" date="2007-06" db="EMBL/GenBank/DDBJ databases">
        <title>The Genome Sequence of Coccidioides posadasii RMSCC_3488.</title>
        <authorList>
            <consortium name="Coccidioides Genome Resources Consortium"/>
            <consortium name="The Broad Institute Genome Sequencing Platform"/>
            <person name="Henn M.R."/>
            <person name="Sykes S."/>
            <person name="Young S."/>
            <person name="Jaffe D."/>
            <person name="Berlin A."/>
            <person name="Alvarez P."/>
            <person name="Butler J."/>
            <person name="Gnerre S."/>
            <person name="Grabherr M."/>
            <person name="Mauceli E."/>
            <person name="Brockman W."/>
            <person name="Kodira C."/>
            <person name="Alvarado L."/>
            <person name="Zeng Q."/>
            <person name="Crawford M."/>
            <person name="Antoine C."/>
            <person name="Devon K."/>
            <person name="Galgiani J."/>
            <person name="Orsborn K."/>
            <person name="Lewis M.L."/>
            <person name="Nusbaum C."/>
            <person name="Galagan J."/>
            <person name="Birren B."/>
        </authorList>
    </citation>
    <scope>NUCLEOTIDE SEQUENCE [LARGE SCALE GENOMIC DNA]</scope>
    <source>
        <strain evidence="13 14">RMSCC 3488</strain>
    </source>
</reference>
<reference evidence="14" key="3">
    <citation type="journal article" date="2010" name="Genome Res.">
        <title>Population genomic sequencing of Coccidioides fungi reveals recent hybridization and transposon control.</title>
        <authorList>
            <person name="Neafsey D.E."/>
            <person name="Barker B.M."/>
            <person name="Sharpton T.J."/>
            <person name="Stajich J.E."/>
            <person name="Park D.J."/>
            <person name="Whiston E."/>
            <person name="Hung C.-Y."/>
            <person name="McMahan C."/>
            <person name="White J."/>
            <person name="Sykes S."/>
            <person name="Heiman D."/>
            <person name="Young S."/>
            <person name="Zeng Q."/>
            <person name="Abouelleil A."/>
            <person name="Aftuck L."/>
            <person name="Bessette D."/>
            <person name="Brown A."/>
            <person name="FitzGerald M."/>
            <person name="Lui A."/>
            <person name="Macdonald J.P."/>
            <person name="Priest M."/>
            <person name="Orbach M.J."/>
            <person name="Galgiani J.N."/>
            <person name="Kirkland T.N."/>
            <person name="Cole G.T."/>
            <person name="Birren B.W."/>
            <person name="Henn M.R."/>
            <person name="Taylor J.W."/>
            <person name="Rounsley S.D."/>
        </authorList>
    </citation>
    <scope>NUCLEOTIDE SEQUENCE [LARGE SCALE GENOMIC DNA]</scope>
    <source>
        <strain evidence="14">RMSCC 3488</strain>
    </source>
</reference>
<dbReference type="EMBL" id="DS268109">
    <property type="protein sequence ID" value="KMM65179.1"/>
    <property type="molecule type" value="Genomic_DNA"/>
</dbReference>
<sequence length="337" mass="37750">MESSSSCHQRAVTDLVISCQFLEGGPNDNNWDSSFHLDQLKSLYAARLAICELNGAGAATPDKCVSILSLKQEDGPESYSTQFHAKPRKQQPAIPAQLESCLHSLESRPQWWTSYSNNRQNAAVMCQAARINVERDELLKHHRKLADITFGLGAALNQSLNDAAAEATKQRSFLDSINDLRLKIIRDMQDADVLARNRFSAFAIDLESQIRRTGAGAKESMRGILSDAGVLSKDILLSIKSIQDLKHSMNVYSEMLKQNSELAAADQERQKANSEITLATRQSLDQIRNQHIAIIDQEFSRLHSSVRSVNELIFSIHQKQVSLDEVSLDIWTLRIMF</sequence>
<evidence type="ECO:0000256" key="8">
    <source>
        <dbReference type="ARBA" id="ARBA00023136"/>
    </source>
</evidence>
<reference evidence="14" key="2">
    <citation type="journal article" date="2009" name="Genome Res.">
        <title>Comparative genomic analyses of the human fungal pathogens Coccidioides and their relatives.</title>
        <authorList>
            <person name="Sharpton T.J."/>
            <person name="Stajich J.E."/>
            <person name="Rounsley S.D."/>
            <person name="Gardner M.J."/>
            <person name="Wortman J.R."/>
            <person name="Jordar V.S."/>
            <person name="Maiti R."/>
            <person name="Kodira C.D."/>
            <person name="Neafsey D.E."/>
            <person name="Zeng Q."/>
            <person name="Hung C.-Y."/>
            <person name="McMahan C."/>
            <person name="Muszewska A."/>
            <person name="Grynberg M."/>
            <person name="Mandel M.A."/>
            <person name="Kellner E.M."/>
            <person name="Barker B.M."/>
            <person name="Galgiani J.N."/>
            <person name="Orbach M.J."/>
            <person name="Kirkland T.N."/>
            <person name="Cole G.T."/>
            <person name="Henn M.R."/>
            <person name="Birren B.W."/>
            <person name="Taylor J.W."/>
        </authorList>
    </citation>
    <scope>NUCLEOTIDE SEQUENCE [LARGE SCALE GENOMIC DNA]</scope>
    <source>
        <strain evidence="14">RMSCC 3488</strain>
    </source>
</reference>
<comment type="subcellular location">
    <subcellularLocation>
        <location evidence="11">Endoplasmic reticulum membrane</location>
    </subcellularLocation>
    <subcellularLocation>
        <location evidence="11">Nucleus membrane</location>
    </subcellularLocation>
</comment>
<dbReference type="VEuPathDB" id="FungiDB:CPAG_01531"/>
<evidence type="ECO:0000256" key="11">
    <source>
        <dbReference type="RuleBase" id="RU368082"/>
    </source>
</evidence>
<accession>A0A0J6F8C5</accession>
<dbReference type="GO" id="GO:0000742">
    <property type="term" value="P:karyogamy involved in conjugation with cellular fusion"/>
    <property type="evidence" value="ECO:0007669"/>
    <property type="project" value="UniProtKB-UniRule"/>
</dbReference>
<feature type="coiled-coil region" evidence="12">
    <location>
        <begin position="255"/>
        <end position="282"/>
    </location>
</feature>
<organism evidence="13 14">
    <name type="scientific">Coccidioides posadasii RMSCC 3488</name>
    <dbReference type="NCBI Taxonomy" id="454284"/>
    <lineage>
        <taxon>Eukaryota</taxon>
        <taxon>Fungi</taxon>
        <taxon>Dikarya</taxon>
        <taxon>Ascomycota</taxon>
        <taxon>Pezizomycotina</taxon>
        <taxon>Eurotiomycetes</taxon>
        <taxon>Eurotiomycetidae</taxon>
        <taxon>Onygenales</taxon>
        <taxon>Onygenaceae</taxon>
        <taxon>Coccidioides</taxon>
    </lineage>
</organism>
<dbReference type="Proteomes" id="UP000054567">
    <property type="component" value="Unassembled WGS sequence"/>
</dbReference>
<keyword evidence="8" id="KW-0472">Membrane</keyword>
<evidence type="ECO:0008006" key="15">
    <source>
        <dbReference type="Google" id="ProtNLM"/>
    </source>
</evidence>
<keyword evidence="4" id="KW-0812">Transmembrane</keyword>
<evidence type="ECO:0000256" key="9">
    <source>
        <dbReference type="ARBA" id="ARBA00023180"/>
    </source>
</evidence>
<evidence type="ECO:0000256" key="2">
    <source>
        <dbReference type="ARBA" id="ARBA00010473"/>
    </source>
</evidence>
<evidence type="ECO:0000256" key="1">
    <source>
        <dbReference type="ARBA" id="ARBA00003389"/>
    </source>
</evidence>
<dbReference type="GO" id="GO:0031965">
    <property type="term" value="C:nuclear membrane"/>
    <property type="evidence" value="ECO:0007669"/>
    <property type="project" value="UniProtKB-SubCell"/>
</dbReference>
<dbReference type="PANTHER" id="PTHR28012">
    <property type="entry name" value="NUCLEAR FUSION PROTEIN KAR5"/>
    <property type="match status" value="1"/>
</dbReference>
<evidence type="ECO:0000256" key="12">
    <source>
        <dbReference type="SAM" id="Coils"/>
    </source>
</evidence>
<evidence type="ECO:0000256" key="3">
    <source>
        <dbReference type="ARBA" id="ARBA00022459"/>
    </source>
</evidence>